<name>A0A0A8XUW4_ARUDO</name>
<sequence>MNCLINNESRDLAIPVGLIVILMSQTH</sequence>
<reference evidence="1" key="2">
    <citation type="journal article" date="2015" name="Data Brief">
        <title>Shoot transcriptome of the giant reed, Arundo donax.</title>
        <authorList>
            <person name="Barrero R.A."/>
            <person name="Guerrero F.D."/>
            <person name="Moolhuijzen P."/>
            <person name="Goolsby J.A."/>
            <person name="Tidwell J."/>
            <person name="Bellgard S.E."/>
            <person name="Bellgard M.I."/>
        </authorList>
    </citation>
    <scope>NUCLEOTIDE SEQUENCE</scope>
    <source>
        <tissue evidence="1">Shoot tissue taken approximately 20 cm above the soil surface</tissue>
    </source>
</reference>
<dbReference type="AlphaFoldDB" id="A0A0A8XUW4"/>
<accession>A0A0A8XUW4</accession>
<dbReference type="EMBL" id="GBRH01281425">
    <property type="protein sequence ID" value="JAD16470.1"/>
    <property type="molecule type" value="Transcribed_RNA"/>
</dbReference>
<organism evidence="1">
    <name type="scientific">Arundo donax</name>
    <name type="common">Giant reed</name>
    <name type="synonym">Donax arundinaceus</name>
    <dbReference type="NCBI Taxonomy" id="35708"/>
    <lineage>
        <taxon>Eukaryota</taxon>
        <taxon>Viridiplantae</taxon>
        <taxon>Streptophyta</taxon>
        <taxon>Embryophyta</taxon>
        <taxon>Tracheophyta</taxon>
        <taxon>Spermatophyta</taxon>
        <taxon>Magnoliopsida</taxon>
        <taxon>Liliopsida</taxon>
        <taxon>Poales</taxon>
        <taxon>Poaceae</taxon>
        <taxon>PACMAD clade</taxon>
        <taxon>Arundinoideae</taxon>
        <taxon>Arundineae</taxon>
        <taxon>Arundo</taxon>
    </lineage>
</organism>
<protein>
    <submittedName>
        <fullName evidence="1">Uncharacterized protein</fullName>
    </submittedName>
</protein>
<proteinExistence type="predicted"/>
<reference evidence="1" key="1">
    <citation type="submission" date="2014-09" db="EMBL/GenBank/DDBJ databases">
        <authorList>
            <person name="Magalhaes I.L.F."/>
            <person name="Oliveira U."/>
            <person name="Santos F.R."/>
            <person name="Vidigal T.H.D.A."/>
            <person name="Brescovit A.D."/>
            <person name="Santos A.J."/>
        </authorList>
    </citation>
    <scope>NUCLEOTIDE SEQUENCE</scope>
    <source>
        <tissue evidence="1">Shoot tissue taken approximately 20 cm above the soil surface</tissue>
    </source>
</reference>
<evidence type="ECO:0000313" key="1">
    <source>
        <dbReference type="EMBL" id="JAD16470.1"/>
    </source>
</evidence>